<comment type="subcellular location">
    <subcellularLocation>
        <location evidence="1 7">Cell membrane</location>
        <topology evidence="1 7">Multi-pass membrane protein</topology>
    </subcellularLocation>
</comment>
<evidence type="ECO:0000259" key="8">
    <source>
        <dbReference type="PROSITE" id="PS50928"/>
    </source>
</evidence>
<evidence type="ECO:0000256" key="3">
    <source>
        <dbReference type="ARBA" id="ARBA00022475"/>
    </source>
</evidence>
<dbReference type="GO" id="GO:0005886">
    <property type="term" value="C:plasma membrane"/>
    <property type="evidence" value="ECO:0007669"/>
    <property type="project" value="UniProtKB-SubCell"/>
</dbReference>
<evidence type="ECO:0000256" key="1">
    <source>
        <dbReference type="ARBA" id="ARBA00004651"/>
    </source>
</evidence>
<evidence type="ECO:0000313" key="10">
    <source>
        <dbReference type="Proteomes" id="UP000185999"/>
    </source>
</evidence>
<dbReference type="Proteomes" id="UP000185999">
    <property type="component" value="Unassembled WGS sequence"/>
</dbReference>
<evidence type="ECO:0000256" key="7">
    <source>
        <dbReference type="RuleBase" id="RU363032"/>
    </source>
</evidence>
<dbReference type="SUPFAM" id="SSF161098">
    <property type="entry name" value="MetI-like"/>
    <property type="match status" value="1"/>
</dbReference>
<evidence type="ECO:0000313" key="9">
    <source>
        <dbReference type="EMBL" id="SIS94093.1"/>
    </source>
</evidence>
<gene>
    <name evidence="9" type="ORF">SAMN05421760_10897</name>
</gene>
<dbReference type="InterPro" id="IPR000515">
    <property type="entry name" value="MetI-like"/>
</dbReference>
<sequence>MPIWSSIRTQLLSMTILLCLWQLLCWQLPFSPTGGAVVDSQLLPSPLRVAQVMWQEWQSGELAYHLQATLLRVAIAFSVSMLLGSVLGVWMGLNAGLNRWLDPILVFFLNIPALVVIILFYIWMGMTEFAAIAAVVMNKVPNVVVTLRQGTWSLDTRYRALTQVYRISRFRQMKEVILPQLAPYLLVSTRSGVALIWKIVLVVELLGRSEGVGFQLHLAFQMFDVTMILAYSLAFILIVQAIEWLLLQPWEKYQSRWR</sequence>
<feature type="transmembrane region" description="Helical" evidence="7">
    <location>
        <begin position="105"/>
        <end position="123"/>
    </location>
</feature>
<dbReference type="Pfam" id="PF00528">
    <property type="entry name" value="BPD_transp_1"/>
    <property type="match status" value="1"/>
</dbReference>
<dbReference type="CDD" id="cd06261">
    <property type="entry name" value="TM_PBP2"/>
    <property type="match status" value="1"/>
</dbReference>
<organism evidence="9 10">
    <name type="scientific">Neptunomonas antarctica</name>
    <dbReference type="NCBI Taxonomy" id="619304"/>
    <lineage>
        <taxon>Bacteria</taxon>
        <taxon>Pseudomonadati</taxon>
        <taxon>Pseudomonadota</taxon>
        <taxon>Gammaproteobacteria</taxon>
        <taxon>Oceanospirillales</taxon>
        <taxon>Oceanospirillaceae</taxon>
        <taxon>Neptunomonas</taxon>
    </lineage>
</organism>
<proteinExistence type="inferred from homology"/>
<dbReference type="GO" id="GO:0055085">
    <property type="term" value="P:transmembrane transport"/>
    <property type="evidence" value="ECO:0007669"/>
    <property type="project" value="InterPro"/>
</dbReference>
<comment type="similarity">
    <text evidence="7">Belongs to the binding-protein-dependent transport system permease family.</text>
</comment>
<feature type="domain" description="ABC transmembrane type-1" evidence="8">
    <location>
        <begin position="66"/>
        <end position="246"/>
    </location>
</feature>
<dbReference type="PANTHER" id="PTHR30151:SF38">
    <property type="entry name" value="ALIPHATIC SULFONATES TRANSPORT PERMEASE PROTEIN SSUC-RELATED"/>
    <property type="match status" value="1"/>
</dbReference>
<dbReference type="Gene3D" id="1.10.3720.10">
    <property type="entry name" value="MetI-like"/>
    <property type="match status" value="1"/>
</dbReference>
<dbReference type="InterPro" id="IPR035906">
    <property type="entry name" value="MetI-like_sf"/>
</dbReference>
<keyword evidence="6 7" id="KW-0472">Membrane</keyword>
<evidence type="ECO:0000256" key="5">
    <source>
        <dbReference type="ARBA" id="ARBA00022989"/>
    </source>
</evidence>
<name>A0A1N7N6Q7_9GAMM</name>
<feature type="transmembrane region" description="Helical" evidence="7">
    <location>
        <begin position="181"/>
        <end position="207"/>
    </location>
</feature>
<feature type="transmembrane region" description="Helical" evidence="7">
    <location>
        <begin position="227"/>
        <end position="247"/>
    </location>
</feature>
<keyword evidence="2 7" id="KW-0813">Transport</keyword>
<keyword evidence="5 7" id="KW-1133">Transmembrane helix</keyword>
<protein>
    <submittedName>
        <fullName evidence="9">NitT/TauT family transport system permease protein</fullName>
    </submittedName>
</protein>
<feature type="transmembrane region" description="Helical" evidence="7">
    <location>
        <begin position="70"/>
        <end position="93"/>
    </location>
</feature>
<dbReference type="PROSITE" id="PS50928">
    <property type="entry name" value="ABC_TM1"/>
    <property type="match status" value="1"/>
</dbReference>
<evidence type="ECO:0000256" key="2">
    <source>
        <dbReference type="ARBA" id="ARBA00022448"/>
    </source>
</evidence>
<dbReference type="PANTHER" id="PTHR30151">
    <property type="entry name" value="ALKANE SULFONATE ABC TRANSPORTER-RELATED, MEMBRANE SUBUNIT"/>
    <property type="match status" value="1"/>
</dbReference>
<accession>A0A1N7N6Q7</accession>
<evidence type="ECO:0000256" key="6">
    <source>
        <dbReference type="ARBA" id="ARBA00023136"/>
    </source>
</evidence>
<reference evidence="10" key="1">
    <citation type="submission" date="2017-01" db="EMBL/GenBank/DDBJ databases">
        <authorList>
            <person name="Varghese N."/>
            <person name="Submissions S."/>
        </authorList>
    </citation>
    <scope>NUCLEOTIDE SEQUENCE [LARGE SCALE GENOMIC DNA]</scope>
    <source>
        <strain evidence="10">DSM 22306</strain>
    </source>
</reference>
<keyword evidence="4 7" id="KW-0812">Transmembrane</keyword>
<dbReference type="EMBL" id="FTOE01000008">
    <property type="protein sequence ID" value="SIS94093.1"/>
    <property type="molecule type" value="Genomic_DNA"/>
</dbReference>
<dbReference type="STRING" id="619304.SAMN05421760_10897"/>
<keyword evidence="10" id="KW-1185">Reference proteome</keyword>
<evidence type="ECO:0000256" key="4">
    <source>
        <dbReference type="ARBA" id="ARBA00022692"/>
    </source>
</evidence>
<keyword evidence="3" id="KW-1003">Cell membrane</keyword>
<dbReference type="AlphaFoldDB" id="A0A1N7N6Q7"/>